<dbReference type="InterPro" id="IPR002645">
    <property type="entry name" value="STAS_dom"/>
</dbReference>
<dbReference type="AlphaFoldDB" id="A0A9Q9IRJ7"/>
<dbReference type="PANTHER" id="PTHR33495:SF2">
    <property type="entry name" value="ANTI-SIGMA FACTOR ANTAGONIST TM_1081-RELATED"/>
    <property type="match status" value="1"/>
</dbReference>
<comment type="similarity">
    <text evidence="1 2">Belongs to the anti-sigma-factor antagonist family.</text>
</comment>
<feature type="domain" description="STAS" evidence="3">
    <location>
        <begin position="21"/>
        <end position="117"/>
    </location>
</feature>
<sequence>MGTAPTTPPIGAVTITSTHALVQLTGDLDVAVADRLRDALTTACESGRHVVIDMSQVRLIDSTALGALVRAHQHSKHDGRTLCLVRPSRFVVTVLHTMRLLRIFPIFDSPSDATAWLATVDRPG</sequence>
<reference evidence="4" key="1">
    <citation type="submission" date="2021-04" db="EMBL/GenBank/DDBJ databases">
        <title>Dactylosporangium aurantiacum NRRL B-8018 full assembly.</title>
        <authorList>
            <person name="Hartkoorn R.C."/>
            <person name="Beaudoing E."/>
            <person name="Hot D."/>
        </authorList>
    </citation>
    <scope>NUCLEOTIDE SEQUENCE</scope>
    <source>
        <strain evidence="4">NRRL B-8018</strain>
    </source>
</reference>
<dbReference type="NCBIfam" id="TIGR00377">
    <property type="entry name" value="ant_ant_sig"/>
    <property type="match status" value="1"/>
</dbReference>
<keyword evidence="5" id="KW-1185">Reference proteome</keyword>
<evidence type="ECO:0000256" key="2">
    <source>
        <dbReference type="RuleBase" id="RU003749"/>
    </source>
</evidence>
<dbReference type="Proteomes" id="UP001058003">
    <property type="component" value="Chromosome"/>
</dbReference>
<dbReference type="EMBL" id="CP073767">
    <property type="protein sequence ID" value="UWZ58625.1"/>
    <property type="molecule type" value="Genomic_DNA"/>
</dbReference>
<gene>
    <name evidence="4" type="ORF">Daura_22125</name>
</gene>
<evidence type="ECO:0000259" key="3">
    <source>
        <dbReference type="PROSITE" id="PS50801"/>
    </source>
</evidence>
<proteinExistence type="inferred from homology"/>
<dbReference type="PROSITE" id="PS50801">
    <property type="entry name" value="STAS"/>
    <property type="match status" value="1"/>
</dbReference>
<evidence type="ECO:0000313" key="5">
    <source>
        <dbReference type="Proteomes" id="UP001058003"/>
    </source>
</evidence>
<dbReference type="InterPro" id="IPR003658">
    <property type="entry name" value="Anti-sigma_ant"/>
</dbReference>
<dbReference type="PANTHER" id="PTHR33495">
    <property type="entry name" value="ANTI-SIGMA FACTOR ANTAGONIST TM_1081-RELATED-RELATED"/>
    <property type="match status" value="1"/>
</dbReference>
<dbReference type="Gene3D" id="3.30.750.24">
    <property type="entry name" value="STAS domain"/>
    <property type="match status" value="1"/>
</dbReference>
<dbReference type="Pfam" id="PF01740">
    <property type="entry name" value="STAS"/>
    <property type="match status" value="1"/>
</dbReference>
<evidence type="ECO:0000313" key="4">
    <source>
        <dbReference type="EMBL" id="UWZ58625.1"/>
    </source>
</evidence>
<name>A0A9Q9IRJ7_9ACTN</name>
<protein>
    <recommendedName>
        <fullName evidence="2">Anti-sigma factor antagonist</fullName>
    </recommendedName>
</protein>
<dbReference type="KEGG" id="daur:Daura_22125"/>
<organism evidence="4 5">
    <name type="scientific">Dactylosporangium aurantiacum</name>
    <dbReference type="NCBI Taxonomy" id="35754"/>
    <lineage>
        <taxon>Bacteria</taxon>
        <taxon>Bacillati</taxon>
        <taxon>Actinomycetota</taxon>
        <taxon>Actinomycetes</taxon>
        <taxon>Micromonosporales</taxon>
        <taxon>Micromonosporaceae</taxon>
        <taxon>Dactylosporangium</taxon>
    </lineage>
</organism>
<dbReference type="InterPro" id="IPR036513">
    <property type="entry name" value="STAS_dom_sf"/>
</dbReference>
<dbReference type="SUPFAM" id="SSF52091">
    <property type="entry name" value="SpoIIaa-like"/>
    <property type="match status" value="1"/>
</dbReference>
<dbReference type="GO" id="GO:0043856">
    <property type="term" value="F:anti-sigma factor antagonist activity"/>
    <property type="evidence" value="ECO:0007669"/>
    <property type="project" value="InterPro"/>
</dbReference>
<dbReference type="RefSeq" id="WP_052388406.1">
    <property type="nucleotide sequence ID" value="NZ_CP073767.1"/>
</dbReference>
<dbReference type="CDD" id="cd07043">
    <property type="entry name" value="STAS_anti-anti-sigma_factors"/>
    <property type="match status" value="1"/>
</dbReference>
<accession>A0A9Q9IRJ7</accession>
<evidence type="ECO:0000256" key="1">
    <source>
        <dbReference type="ARBA" id="ARBA00009013"/>
    </source>
</evidence>